<comment type="PTM">
    <text evidence="12">Carboxylation is probably crucial for Mg(2+) binding and, consequently, for the gamma-phosphate positioning of ATP.</text>
</comment>
<keyword evidence="3 12" id="KW-0963">Cytoplasm</keyword>
<keyword evidence="6 12" id="KW-0547">Nucleotide-binding</keyword>
<dbReference type="NCBIfam" id="NF001124">
    <property type="entry name" value="PRK00139.1-2"/>
    <property type="match status" value="1"/>
</dbReference>
<evidence type="ECO:0000256" key="3">
    <source>
        <dbReference type="ARBA" id="ARBA00022490"/>
    </source>
</evidence>
<dbReference type="RefSeq" id="WP_061994873.1">
    <property type="nucleotide sequence ID" value="NZ_JAAGPU010000001.1"/>
</dbReference>
<dbReference type="Pfam" id="PF08245">
    <property type="entry name" value="Mur_ligase_M"/>
    <property type="match status" value="1"/>
</dbReference>
<dbReference type="InterPro" id="IPR005761">
    <property type="entry name" value="UDP-N-AcMur-Glu-dNH2Pim_ligase"/>
</dbReference>
<name>A0A6M0H0C2_9CLOT</name>
<dbReference type="NCBIfam" id="NF001126">
    <property type="entry name" value="PRK00139.1-4"/>
    <property type="match status" value="1"/>
</dbReference>
<dbReference type="GO" id="GO:0008360">
    <property type="term" value="P:regulation of cell shape"/>
    <property type="evidence" value="ECO:0007669"/>
    <property type="project" value="UniProtKB-KW"/>
</dbReference>
<keyword evidence="11 12" id="KW-0961">Cell wall biogenesis/degradation</keyword>
<dbReference type="GO" id="GO:0071555">
    <property type="term" value="P:cell wall organization"/>
    <property type="evidence" value="ECO:0007669"/>
    <property type="project" value="UniProtKB-KW"/>
</dbReference>
<evidence type="ECO:0000256" key="11">
    <source>
        <dbReference type="ARBA" id="ARBA00023316"/>
    </source>
</evidence>
<gene>
    <name evidence="12" type="primary">murE</name>
    <name evidence="17" type="ORF">G3M99_01425</name>
</gene>
<dbReference type="Proteomes" id="UP000481872">
    <property type="component" value="Unassembled WGS sequence"/>
</dbReference>
<evidence type="ECO:0000256" key="9">
    <source>
        <dbReference type="ARBA" id="ARBA00022984"/>
    </source>
</evidence>
<comment type="pathway">
    <text evidence="1 12 13">Cell wall biogenesis; peptidoglycan biosynthesis.</text>
</comment>
<feature type="binding site" evidence="12">
    <location>
        <begin position="152"/>
        <end position="153"/>
    </location>
    <ligand>
        <name>UDP-N-acetyl-alpha-D-muramoyl-L-alanyl-D-glutamate</name>
        <dbReference type="ChEBI" id="CHEBI:83900"/>
    </ligand>
</feature>
<dbReference type="InterPro" id="IPR000713">
    <property type="entry name" value="Mur_ligase_N"/>
</dbReference>
<keyword evidence="12" id="KW-0460">Magnesium</keyword>
<keyword evidence="18" id="KW-1185">Reference proteome</keyword>
<dbReference type="PANTHER" id="PTHR23135:SF4">
    <property type="entry name" value="UDP-N-ACETYLMURAMOYL-L-ALANYL-D-GLUTAMATE--2,6-DIAMINOPIMELATE LIGASE MURE HOMOLOG, CHLOROPLASTIC"/>
    <property type="match status" value="1"/>
</dbReference>
<keyword evidence="8 12" id="KW-0133">Cell shape</keyword>
<dbReference type="SUPFAM" id="SSF63418">
    <property type="entry name" value="MurE/MurF N-terminal domain"/>
    <property type="match status" value="1"/>
</dbReference>
<keyword evidence="7 12" id="KW-0067">ATP-binding</keyword>
<comment type="caution">
    <text evidence="17">The sequence shown here is derived from an EMBL/GenBank/DDBJ whole genome shotgun (WGS) entry which is preliminary data.</text>
</comment>
<evidence type="ECO:0000259" key="14">
    <source>
        <dbReference type="Pfam" id="PF01225"/>
    </source>
</evidence>
<dbReference type="EC" id="6.3.2.13" evidence="12"/>
<evidence type="ECO:0000256" key="6">
    <source>
        <dbReference type="ARBA" id="ARBA00022741"/>
    </source>
</evidence>
<feature type="domain" description="Mur ligase C-terminal" evidence="15">
    <location>
        <begin position="326"/>
        <end position="453"/>
    </location>
</feature>
<keyword evidence="4 12" id="KW-0436">Ligase</keyword>
<reference evidence="17 18" key="1">
    <citation type="submission" date="2020-02" db="EMBL/GenBank/DDBJ databases">
        <title>Genome assembly of a novel Clostridium senegalense strain.</title>
        <authorList>
            <person name="Gupta T.B."/>
            <person name="Jauregui R."/>
            <person name="Maclean P."/>
            <person name="Nawarathana A."/>
            <person name="Brightwell G."/>
        </authorList>
    </citation>
    <scope>NUCLEOTIDE SEQUENCE [LARGE SCALE GENOMIC DNA]</scope>
    <source>
        <strain evidence="17 18">AGRFS4</strain>
    </source>
</reference>
<dbReference type="InterPro" id="IPR035911">
    <property type="entry name" value="MurE/MurF_N"/>
</dbReference>
<proteinExistence type="inferred from homology"/>
<evidence type="ECO:0000256" key="1">
    <source>
        <dbReference type="ARBA" id="ARBA00004752"/>
    </source>
</evidence>
<dbReference type="Gene3D" id="3.40.1390.10">
    <property type="entry name" value="MurE/MurF, N-terminal domain"/>
    <property type="match status" value="1"/>
</dbReference>
<dbReference type="Gene3D" id="3.90.190.20">
    <property type="entry name" value="Mur ligase, C-terminal domain"/>
    <property type="match status" value="1"/>
</dbReference>
<dbReference type="GO" id="GO:0005524">
    <property type="term" value="F:ATP binding"/>
    <property type="evidence" value="ECO:0007669"/>
    <property type="project" value="UniProtKB-UniRule"/>
</dbReference>
<sequence length="481" mass="54065">MKLSKLLNNIEYKVIRGNSDININAIQYDSRKIQYGDAFFCIEGFVVDGHDYIKAAIEKGAKVIIVQRNVEISEDVTVILVKNSRKTLAIAAGNYYDNPSEKLNVIGITGTNGKTTSTFMIKSILEKCGYKVGLIGTIANYIGNEKLKSERTTPECLELQELFKNMVDNGVTHCVMEVSSHSLDLYRVYGVKFKESIFTNLTQDHLDFHKTFENYFNAKLKLFLASEVSVINIDDSYGKQIKNIAHNEIITYSIDEESDLKAYDLNLHSRGIEFKINYKNKAEVINLSIPGKYNVYNALGCIVAALNEGATIESIKEGLKSITVPGRCEIVTLNHNLGYDVIIDYAHTPDGLEKILKSVKEFTTGRLISVFGCGGDRDSVKRPIMGEIGAILSDIAIITSDNPRTEDPFKIIEDIKKGIKSDNYIVIENRREAIKEAMKMAKKNDIIVIAGKGHEDYQVLKNKTIHFDEREVIEDIIKELY</sequence>
<dbReference type="PANTHER" id="PTHR23135">
    <property type="entry name" value="MUR LIGASE FAMILY MEMBER"/>
    <property type="match status" value="1"/>
</dbReference>
<feature type="binding site" evidence="12">
    <location>
        <begin position="401"/>
        <end position="404"/>
    </location>
    <ligand>
        <name>meso-2,6-diaminopimelate</name>
        <dbReference type="ChEBI" id="CHEBI:57791"/>
    </ligand>
</feature>
<evidence type="ECO:0000256" key="4">
    <source>
        <dbReference type="ARBA" id="ARBA00022598"/>
    </source>
</evidence>
<evidence type="ECO:0000256" key="10">
    <source>
        <dbReference type="ARBA" id="ARBA00023306"/>
    </source>
</evidence>
<dbReference type="SUPFAM" id="SSF53623">
    <property type="entry name" value="MurD-like peptide ligases, catalytic domain"/>
    <property type="match status" value="1"/>
</dbReference>
<evidence type="ECO:0000256" key="2">
    <source>
        <dbReference type="ARBA" id="ARBA00005898"/>
    </source>
</evidence>
<dbReference type="NCBIfam" id="TIGR01085">
    <property type="entry name" value="murE"/>
    <property type="match status" value="1"/>
</dbReference>
<feature type="binding site" evidence="12">
    <location>
        <position position="451"/>
    </location>
    <ligand>
        <name>meso-2,6-diaminopimelate</name>
        <dbReference type="ChEBI" id="CHEBI:57791"/>
    </ligand>
</feature>
<evidence type="ECO:0000256" key="12">
    <source>
        <dbReference type="HAMAP-Rule" id="MF_00208"/>
    </source>
</evidence>
<dbReference type="AlphaFoldDB" id="A0A6M0H0C2"/>
<organism evidence="17 18">
    <name type="scientific">Clostridium senegalense</name>
    <dbReference type="NCBI Taxonomy" id="1465809"/>
    <lineage>
        <taxon>Bacteria</taxon>
        <taxon>Bacillati</taxon>
        <taxon>Bacillota</taxon>
        <taxon>Clostridia</taxon>
        <taxon>Eubacteriales</taxon>
        <taxon>Clostridiaceae</taxon>
        <taxon>Clostridium</taxon>
    </lineage>
</organism>
<comment type="caution">
    <text evidence="12">Lacks conserved residue(s) required for the propagation of feature annotation.</text>
</comment>
<comment type="similarity">
    <text evidence="2 12">Belongs to the MurCDEF family. MurE subfamily.</text>
</comment>
<accession>A0A6M0H0C2</accession>
<dbReference type="InterPro" id="IPR036615">
    <property type="entry name" value="Mur_ligase_C_dom_sf"/>
</dbReference>
<evidence type="ECO:0000259" key="16">
    <source>
        <dbReference type="Pfam" id="PF08245"/>
    </source>
</evidence>
<dbReference type="InterPro" id="IPR018109">
    <property type="entry name" value="Folylpolyglutamate_synth_CS"/>
</dbReference>
<dbReference type="Pfam" id="PF02875">
    <property type="entry name" value="Mur_ligase_C"/>
    <property type="match status" value="1"/>
</dbReference>
<dbReference type="PROSITE" id="PS01011">
    <property type="entry name" value="FOLYLPOLYGLU_SYNT_1"/>
    <property type="match status" value="1"/>
</dbReference>
<evidence type="ECO:0000256" key="13">
    <source>
        <dbReference type="RuleBase" id="RU004135"/>
    </source>
</evidence>
<dbReference type="EMBL" id="JAAGPU010000001">
    <property type="protein sequence ID" value="NEU03533.1"/>
    <property type="molecule type" value="Genomic_DNA"/>
</dbReference>
<evidence type="ECO:0000313" key="17">
    <source>
        <dbReference type="EMBL" id="NEU03533.1"/>
    </source>
</evidence>
<dbReference type="GO" id="GO:0005737">
    <property type="term" value="C:cytoplasm"/>
    <property type="evidence" value="ECO:0007669"/>
    <property type="project" value="UniProtKB-SubCell"/>
</dbReference>
<dbReference type="Pfam" id="PF01225">
    <property type="entry name" value="Mur_ligase"/>
    <property type="match status" value="1"/>
</dbReference>
<feature type="binding site" evidence="12">
    <location>
        <position position="455"/>
    </location>
    <ligand>
        <name>meso-2,6-diaminopimelate</name>
        <dbReference type="ChEBI" id="CHEBI:57791"/>
    </ligand>
</feature>
<evidence type="ECO:0000313" key="18">
    <source>
        <dbReference type="Proteomes" id="UP000481872"/>
    </source>
</evidence>
<dbReference type="GO" id="GO:0008765">
    <property type="term" value="F:UDP-N-acetylmuramoylalanyl-D-glutamate-2,6-diaminopimelate ligase activity"/>
    <property type="evidence" value="ECO:0007669"/>
    <property type="project" value="UniProtKB-UniRule"/>
</dbReference>
<dbReference type="GO" id="GO:0000287">
    <property type="term" value="F:magnesium ion binding"/>
    <property type="evidence" value="ECO:0007669"/>
    <property type="project" value="UniProtKB-UniRule"/>
</dbReference>
<dbReference type="GO" id="GO:0009252">
    <property type="term" value="P:peptidoglycan biosynthetic process"/>
    <property type="evidence" value="ECO:0007669"/>
    <property type="project" value="UniProtKB-UniRule"/>
</dbReference>
<evidence type="ECO:0000256" key="8">
    <source>
        <dbReference type="ARBA" id="ARBA00022960"/>
    </source>
</evidence>
<protein>
    <recommendedName>
        <fullName evidence="12">UDP-N-acetylmuramoyl-L-alanyl-D-glutamate--2,6-diaminopimelate ligase</fullName>
        <ecNumber evidence="12">6.3.2.13</ecNumber>
    </recommendedName>
    <alternativeName>
        <fullName evidence="12">Meso-A2pm-adding enzyme</fullName>
    </alternativeName>
    <alternativeName>
        <fullName evidence="12">Meso-diaminopimelate-adding enzyme</fullName>
    </alternativeName>
    <alternativeName>
        <fullName evidence="12">UDP-MurNAc-L-Ala-D-Glu:meso-diaminopimelate ligase</fullName>
    </alternativeName>
    <alternativeName>
        <fullName evidence="12">UDP-MurNAc-tripeptide synthetase</fullName>
    </alternativeName>
    <alternativeName>
        <fullName evidence="12">UDP-N-acetylmuramyl-tripeptide synthetase</fullName>
    </alternativeName>
</protein>
<dbReference type="InterPro" id="IPR036565">
    <property type="entry name" value="Mur-like_cat_sf"/>
</dbReference>
<feature type="binding site" evidence="12">
    <location>
        <position position="179"/>
    </location>
    <ligand>
        <name>UDP-N-acetyl-alpha-D-muramoyl-L-alanyl-D-glutamate</name>
        <dbReference type="ChEBI" id="CHEBI:83900"/>
    </ligand>
</feature>
<dbReference type="GO" id="GO:0051301">
    <property type="term" value="P:cell division"/>
    <property type="evidence" value="ECO:0007669"/>
    <property type="project" value="UniProtKB-KW"/>
</dbReference>
<dbReference type="Gene3D" id="3.40.1190.10">
    <property type="entry name" value="Mur-like, catalytic domain"/>
    <property type="match status" value="1"/>
</dbReference>
<feature type="binding site" evidence="12">
    <location>
        <position position="30"/>
    </location>
    <ligand>
        <name>UDP-N-acetyl-alpha-D-muramoyl-L-alanyl-D-glutamate</name>
        <dbReference type="ChEBI" id="CHEBI:83900"/>
    </ligand>
</feature>
<keyword evidence="10 12" id="KW-0131">Cell cycle</keyword>
<feature type="binding site" evidence="12">
    <location>
        <position position="377"/>
    </location>
    <ligand>
        <name>meso-2,6-diaminopimelate</name>
        <dbReference type="ChEBI" id="CHEBI:57791"/>
    </ligand>
</feature>
<comment type="catalytic activity">
    <reaction evidence="12">
        <text>UDP-N-acetyl-alpha-D-muramoyl-L-alanyl-D-glutamate + meso-2,6-diaminopimelate + ATP = UDP-N-acetyl-alpha-D-muramoyl-L-alanyl-gamma-D-glutamyl-meso-2,6-diaminopimelate + ADP + phosphate + H(+)</text>
        <dbReference type="Rhea" id="RHEA:23676"/>
        <dbReference type="ChEBI" id="CHEBI:15378"/>
        <dbReference type="ChEBI" id="CHEBI:30616"/>
        <dbReference type="ChEBI" id="CHEBI:43474"/>
        <dbReference type="ChEBI" id="CHEBI:57791"/>
        <dbReference type="ChEBI" id="CHEBI:83900"/>
        <dbReference type="ChEBI" id="CHEBI:83905"/>
        <dbReference type="ChEBI" id="CHEBI:456216"/>
        <dbReference type="EC" id="6.3.2.13"/>
    </reaction>
</comment>
<feature type="binding site" evidence="12">
    <location>
        <begin position="110"/>
        <end position="116"/>
    </location>
    <ligand>
        <name>ATP</name>
        <dbReference type="ChEBI" id="CHEBI:30616"/>
    </ligand>
</feature>
<evidence type="ECO:0000256" key="5">
    <source>
        <dbReference type="ARBA" id="ARBA00022618"/>
    </source>
</evidence>
<feature type="binding site" evidence="12">
    <location>
        <position position="187"/>
    </location>
    <ligand>
        <name>UDP-N-acetyl-alpha-D-muramoyl-L-alanyl-D-glutamate</name>
        <dbReference type="ChEBI" id="CHEBI:83900"/>
    </ligand>
</feature>
<evidence type="ECO:0000256" key="7">
    <source>
        <dbReference type="ARBA" id="ARBA00022840"/>
    </source>
</evidence>
<dbReference type="InterPro" id="IPR013221">
    <property type="entry name" value="Mur_ligase_cen"/>
</dbReference>
<dbReference type="InterPro" id="IPR004101">
    <property type="entry name" value="Mur_ligase_C"/>
</dbReference>
<keyword evidence="5 12" id="KW-0132">Cell division</keyword>
<dbReference type="HAMAP" id="MF_00208">
    <property type="entry name" value="MurE"/>
    <property type="match status" value="1"/>
</dbReference>
<feature type="modified residue" description="N6-carboxylysine" evidence="12">
    <location>
        <position position="219"/>
    </location>
</feature>
<comment type="cofactor">
    <cofactor evidence="12">
        <name>Mg(2+)</name>
        <dbReference type="ChEBI" id="CHEBI:18420"/>
    </cofactor>
</comment>
<dbReference type="UniPathway" id="UPA00219"/>
<dbReference type="SUPFAM" id="SSF53244">
    <property type="entry name" value="MurD-like peptide ligases, peptide-binding domain"/>
    <property type="match status" value="1"/>
</dbReference>
<feature type="domain" description="Mur ligase central" evidence="16">
    <location>
        <begin position="108"/>
        <end position="305"/>
    </location>
</feature>
<dbReference type="GO" id="GO:0004326">
    <property type="term" value="F:tetrahydrofolylpolyglutamate synthase activity"/>
    <property type="evidence" value="ECO:0007669"/>
    <property type="project" value="InterPro"/>
</dbReference>
<evidence type="ECO:0000259" key="15">
    <source>
        <dbReference type="Pfam" id="PF02875"/>
    </source>
</evidence>
<feature type="short sequence motif" description="Meso-diaminopimelate recognition motif" evidence="12">
    <location>
        <begin position="401"/>
        <end position="404"/>
    </location>
</feature>
<feature type="domain" description="Mur ligase N-terminal catalytic" evidence="14">
    <location>
        <begin position="23"/>
        <end position="94"/>
    </location>
</feature>
<comment type="subcellular location">
    <subcellularLocation>
        <location evidence="12 13">Cytoplasm</location>
    </subcellularLocation>
</comment>
<comment type="function">
    <text evidence="12">Catalyzes the addition of meso-diaminopimelic acid to the nucleotide precursor UDP-N-acetylmuramoyl-L-alanyl-D-glutamate (UMAG) in the biosynthesis of bacterial cell-wall peptidoglycan.</text>
</comment>
<keyword evidence="9 12" id="KW-0573">Peptidoglycan synthesis</keyword>